<proteinExistence type="predicted"/>
<reference evidence="2" key="1">
    <citation type="submission" date="2024-01" db="EMBL/GenBank/DDBJ databases">
        <title>First draft genome sequence data of TA4-1, the type strain of Gram-positive actinobacterium Streptomyces chiangmaiensis.</title>
        <authorList>
            <person name="Yasawong M."/>
            <person name="Nantapong N."/>
        </authorList>
    </citation>
    <scope>NUCLEOTIDE SEQUENCE</scope>
    <source>
        <strain evidence="2">TA4-1</strain>
    </source>
</reference>
<evidence type="ECO:0000313" key="3">
    <source>
        <dbReference type="Proteomes" id="UP001333996"/>
    </source>
</evidence>
<protein>
    <submittedName>
        <fullName evidence="2">Uncharacterized protein</fullName>
    </submittedName>
</protein>
<dbReference type="Proteomes" id="UP001333996">
    <property type="component" value="Unassembled WGS sequence"/>
</dbReference>
<evidence type="ECO:0000313" key="2">
    <source>
        <dbReference type="EMBL" id="MED7824251.1"/>
    </source>
</evidence>
<organism evidence="2 3">
    <name type="scientific">Streptomyces chiangmaiensis</name>
    <dbReference type="NCBI Taxonomy" id="766497"/>
    <lineage>
        <taxon>Bacteria</taxon>
        <taxon>Bacillati</taxon>
        <taxon>Actinomycetota</taxon>
        <taxon>Actinomycetes</taxon>
        <taxon>Kitasatosporales</taxon>
        <taxon>Streptomycetaceae</taxon>
        <taxon>Streptomyces</taxon>
    </lineage>
</organism>
<feature type="region of interest" description="Disordered" evidence="1">
    <location>
        <begin position="1"/>
        <end position="44"/>
    </location>
</feature>
<sequence length="55" mass="5801">MSAFAQRAYGRGGRPQVAGADRRLLPAGERAEDPGTETVPDYSFVLDDGGVTGDF</sequence>
<gene>
    <name evidence="2" type="ORF">VXC91_20260</name>
</gene>
<dbReference type="RefSeq" id="WP_329508700.1">
    <property type="nucleotide sequence ID" value="NZ_JAYWVC010000066.1"/>
</dbReference>
<dbReference type="EMBL" id="JAYWVC010000066">
    <property type="protein sequence ID" value="MED7824251.1"/>
    <property type="molecule type" value="Genomic_DNA"/>
</dbReference>
<accession>A0ABU7FJU0</accession>
<feature type="compositionally biased region" description="Basic and acidic residues" evidence="1">
    <location>
        <begin position="20"/>
        <end position="33"/>
    </location>
</feature>
<evidence type="ECO:0000256" key="1">
    <source>
        <dbReference type="SAM" id="MobiDB-lite"/>
    </source>
</evidence>
<keyword evidence="3" id="KW-1185">Reference proteome</keyword>
<name>A0ABU7FJU0_9ACTN</name>
<comment type="caution">
    <text evidence="2">The sequence shown here is derived from an EMBL/GenBank/DDBJ whole genome shotgun (WGS) entry which is preliminary data.</text>
</comment>